<dbReference type="Pfam" id="PF08245">
    <property type="entry name" value="Mur_ligase_M"/>
    <property type="match status" value="1"/>
</dbReference>
<keyword evidence="4 10" id="KW-0547">Nucleotide-binding</keyword>
<dbReference type="InterPro" id="IPR004101">
    <property type="entry name" value="Mur_ligase_C"/>
</dbReference>
<protein>
    <recommendedName>
        <fullName evidence="10 11">UDP-N-acetylmuramoyl-tripeptide--D-alanyl-D-alanine ligase</fullName>
        <ecNumber evidence="10 11">6.3.2.10</ecNumber>
    </recommendedName>
    <alternativeName>
        <fullName evidence="10">D-alanyl-D-alanine-adding enzyme</fullName>
    </alternativeName>
</protein>
<dbReference type="GO" id="GO:0047480">
    <property type="term" value="F:UDP-N-acetylmuramoyl-tripeptide-D-alanyl-D-alanine ligase activity"/>
    <property type="evidence" value="ECO:0007669"/>
    <property type="project" value="UniProtKB-UniRule"/>
</dbReference>
<comment type="caution">
    <text evidence="14">The sequence shown here is derived from an EMBL/GenBank/DDBJ whole genome shotgun (WGS) entry which is preliminary data.</text>
</comment>
<dbReference type="Proteomes" id="UP000239007">
    <property type="component" value="Unassembled WGS sequence"/>
</dbReference>
<dbReference type="InterPro" id="IPR005863">
    <property type="entry name" value="UDP-N-AcMur_synth"/>
</dbReference>
<evidence type="ECO:0000256" key="11">
    <source>
        <dbReference type="RuleBase" id="RU004136"/>
    </source>
</evidence>
<dbReference type="EC" id="6.3.2.10" evidence="10 11"/>
<dbReference type="PANTHER" id="PTHR43024">
    <property type="entry name" value="UDP-N-ACETYLMURAMOYL-TRIPEPTIDE--D-ALANYL-D-ALANINE LIGASE"/>
    <property type="match status" value="1"/>
</dbReference>
<dbReference type="SUPFAM" id="SSF63418">
    <property type="entry name" value="MurE/MurF N-terminal domain"/>
    <property type="match status" value="1"/>
</dbReference>
<dbReference type="GO" id="GO:0005737">
    <property type="term" value="C:cytoplasm"/>
    <property type="evidence" value="ECO:0007669"/>
    <property type="project" value="UniProtKB-SubCell"/>
</dbReference>
<dbReference type="RefSeq" id="WP_105051952.1">
    <property type="nucleotide sequence ID" value="NZ_BMYG01000003.1"/>
</dbReference>
<evidence type="ECO:0000256" key="5">
    <source>
        <dbReference type="ARBA" id="ARBA00022840"/>
    </source>
</evidence>
<dbReference type="InterPro" id="IPR051046">
    <property type="entry name" value="MurCDEF_CellWall_CoF430Synth"/>
</dbReference>
<keyword evidence="9 10" id="KW-0961">Cell wall biogenesis/degradation</keyword>
<feature type="domain" description="Mur ligase C-terminal" evidence="12">
    <location>
        <begin position="351"/>
        <end position="473"/>
    </location>
</feature>
<keyword evidence="3 10" id="KW-0132">Cell division</keyword>
<evidence type="ECO:0000256" key="8">
    <source>
        <dbReference type="ARBA" id="ARBA00023306"/>
    </source>
</evidence>
<dbReference type="UniPathway" id="UPA00219"/>
<dbReference type="PANTHER" id="PTHR43024:SF1">
    <property type="entry name" value="UDP-N-ACETYLMURAMOYL-TRIPEPTIDE--D-ALANYL-D-ALANINE LIGASE"/>
    <property type="match status" value="1"/>
</dbReference>
<evidence type="ECO:0000259" key="12">
    <source>
        <dbReference type="Pfam" id="PF02875"/>
    </source>
</evidence>
<name>A0A2S7UU01_9GAMM</name>
<dbReference type="InterPro" id="IPR035911">
    <property type="entry name" value="MurE/MurF_N"/>
</dbReference>
<dbReference type="InterPro" id="IPR013221">
    <property type="entry name" value="Mur_ligase_cen"/>
</dbReference>
<evidence type="ECO:0000256" key="10">
    <source>
        <dbReference type="HAMAP-Rule" id="MF_02019"/>
    </source>
</evidence>
<accession>A0A2S7UU01</accession>
<dbReference type="NCBIfam" id="TIGR01143">
    <property type="entry name" value="murF"/>
    <property type="match status" value="1"/>
</dbReference>
<dbReference type="InterPro" id="IPR036615">
    <property type="entry name" value="Mur_ligase_C_dom_sf"/>
</dbReference>
<dbReference type="SUPFAM" id="SSF53244">
    <property type="entry name" value="MurD-like peptide ligases, peptide-binding domain"/>
    <property type="match status" value="1"/>
</dbReference>
<evidence type="ECO:0000256" key="2">
    <source>
        <dbReference type="ARBA" id="ARBA00022598"/>
    </source>
</evidence>
<dbReference type="OrthoDB" id="9801978at2"/>
<dbReference type="InterPro" id="IPR036565">
    <property type="entry name" value="Mur-like_cat_sf"/>
</dbReference>
<dbReference type="GO" id="GO:0071555">
    <property type="term" value="P:cell wall organization"/>
    <property type="evidence" value="ECO:0007669"/>
    <property type="project" value="UniProtKB-KW"/>
</dbReference>
<dbReference type="GO" id="GO:0009252">
    <property type="term" value="P:peptidoglycan biosynthetic process"/>
    <property type="evidence" value="ECO:0007669"/>
    <property type="project" value="UniProtKB-UniRule"/>
</dbReference>
<feature type="domain" description="Mur ligase central" evidence="13">
    <location>
        <begin position="121"/>
        <end position="329"/>
    </location>
</feature>
<keyword evidence="5 10" id="KW-0067">ATP-binding</keyword>
<feature type="binding site" evidence="10">
    <location>
        <begin position="123"/>
        <end position="129"/>
    </location>
    <ligand>
        <name>ATP</name>
        <dbReference type="ChEBI" id="CHEBI:30616"/>
    </ligand>
</feature>
<keyword evidence="1 10" id="KW-0963">Cytoplasm</keyword>
<dbReference type="Gene3D" id="3.40.1190.10">
    <property type="entry name" value="Mur-like, catalytic domain"/>
    <property type="match status" value="1"/>
</dbReference>
<gene>
    <name evidence="10" type="primary">murF</name>
    <name evidence="14" type="ORF">BTO11_07160</name>
</gene>
<comment type="similarity">
    <text evidence="10">Belongs to the MurCDEF family. MurF subfamily.</text>
</comment>
<proteinExistence type="inferred from homology"/>
<dbReference type="Gene3D" id="3.90.190.20">
    <property type="entry name" value="Mur ligase, C-terminal domain"/>
    <property type="match status" value="1"/>
</dbReference>
<evidence type="ECO:0000256" key="6">
    <source>
        <dbReference type="ARBA" id="ARBA00022960"/>
    </source>
</evidence>
<dbReference type="GO" id="GO:0008360">
    <property type="term" value="P:regulation of cell shape"/>
    <property type="evidence" value="ECO:0007669"/>
    <property type="project" value="UniProtKB-KW"/>
</dbReference>
<dbReference type="Pfam" id="PF02875">
    <property type="entry name" value="Mur_ligase_C"/>
    <property type="match status" value="1"/>
</dbReference>
<evidence type="ECO:0000313" key="15">
    <source>
        <dbReference type="Proteomes" id="UP000239007"/>
    </source>
</evidence>
<dbReference type="GO" id="GO:0005524">
    <property type="term" value="F:ATP binding"/>
    <property type="evidence" value="ECO:0007669"/>
    <property type="project" value="UniProtKB-UniRule"/>
</dbReference>
<evidence type="ECO:0000259" key="13">
    <source>
        <dbReference type="Pfam" id="PF08245"/>
    </source>
</evidence>
<evidence type="ECO:0000256" key="3">
    <source>
        <dbReference type="ARBA" id="ARBA00022618"/>
    </source>
</evidence>
<dbReference type="Gene3D" id="3.40.1390.10">
    <property type="entry name" value="MurE/MurF, N-terminal domain"/>
    <property type="match status" value="1"/>
</dbReference>
<organism evidence="14 15">
    <name type="scientific">Psychrosphaera saromensis</name>
    <dbReference type="NCBI Taxonomy" id="716813"/>
    <lineage>
        <taxon>Bacteria</taxon>
        <taxon>Pseudomonadati</taxon>
        <taxon>Pseudomonadota</taxon>
        <taxon>Gammaproteobacteria</taxon>
        <taxon>Alteromonadales</taxon>
        <taxon>Pseudoalteromonadaceae</taxon>
        <taxon>Psychrosphaera</taxon>
    </lineage>
</organism>
<evidence type="ECO:0000256" key="9">
    <source>
        <dbReference type="ARBA" id="ARBA00023316"/>
    </source>
</evidence>
<evidence type="ECO:0000256" key="4">
    <source>
        <dbReference type="ARBA" id="ARBA00022741"/>
    </source>
</evidence>
<keyword evidence="2 10" id="KW-0436">Ligase</keyword>
<dbReference type="GO" id="GO:0051301">
    <property type="term" value="P:cell division"/>
    <property type="evidence" value="ECO:0007669"/>
    <property type="project" value="UniProtKB-KW"/>
</dbReference>
<keyword evidence="6 10" id="KW-0133">Cell shape</keyword>
<comment type="subcellular location">
    <subcellularLocation>
        <location evidence="10 11">Cytoplasm</location>
    </subcellularLocation>
</comment>
<reference evidence="14 15" key="1">
    <citation type="submission" date="2016-12" db="EMBL/GenBank/DDBJ databases">
        <title>Diversity of luminous bacteria.</title>
        <authorList>
            <person name="Yoshizawa S."/>
            <person name="Kogure K."/>
        </authorList>
    </citation>
    <scope>NUCLEOTIDE SEQUENCE [LARGE SCALE GENOMIC DNA]</scope>
    <source>
        <strain evidence="14 15">SA4-48</strain>
    </source>
</reference>
<comment type="catalytic activity">
    <reaction evidence="10 11">
        <text>D-alanyl-D-alanine + UDP-N-acetyl-alpha-D-muramoyl-L-alanyl-gamma-D-glutamyl-meso-2,6-diaminopimelate + ATP = UDP-N-acetyl-alpha-D-muramoyl-L-alanyl-gamma-D-glutamyl-meso-2,6-diaminopimeloyl-D-alanyl-D-alanine + ADP + phosphate + H(+)</text>
        <dbReference type="Rhea" id="RHEA:28374"/>
        <dbReference type="ChEBI" id="CHEBI:15378"/>
        <dbReference type="ChEBI" id="CHEBI:30616"/>
        <dbReference type="ChEBI" id="CHEBI:43474"/>
        <dbReference type="ChEBI" id="CHEBI:57822"/>
        <dbReference type="ChEBI" id="CHEBI:61386"/>
        <dbReference type="ChEBI" id="CHEBI:83905"/>
        <dbReference type="ChEBI" id="CHEBI:456216"/>
        <dbReference type="EC" id="6.3.2.10"/>
    </reaction>
</comment>
<dbReference type="AlphaFoldDB" id="A0A2S7UU01"/>
<sequence>MINVPLKWIKDTLSLTDEQVVNLPSDTSSDQYAELIEQKVVAFSTDSRTIKAGHVFIGLRGPNFDSNSFIEDVKNKGAIAVIVDTPSPVDIPQFIVKDTLLAYGKLAAKVAATVNAKTIAITGSVGKTSVKEMCAAILLPKGNVLATNGNFNNEIGVPHTLMRLEPSHEYAVIELGANHIGEIAYTTELAQPDVAILNNVAEAHLEGFGDIQGVVRAKGEIFNGLTKDGIAIVNGDSEYKEYWLTRLNTKFNGNAEHVIQFGLSSELDKVAPSVTAANINLNKLGCATFTLHLAPSEVLGDKSAQSIDIELAIPGKHNVTNALAAAAACYSVGATLQEIKTGLLNMASVKGRVDIHQISDSVLIIDDTYNANVQSVKAAIDLVSSYQGKNILVLGDMAELGTDAKRYHRDVGEYALIKNIDMLMSIGELSQSASSAMDKQGEHFTSQAGVITKLNQLIKDADSAISILVKGSRSAKMEQIVEQIIADNNLSSY</sequence>
<keyword evidence="7 10" id="KW-0573">Peptidoglycan synthesis</keyword>
<dbReference type="HAMAP" id="MF_02019">
    <property type="entry name" value="MurF"/>
    <property type="match status" value="1"/>
</dbReference>
<dbReference type="GO" id="GO:0008766">
    <property type="term" value="F:UDP-N-acetylmuramoylalanyl-D-glutamyl-2,6-diaminopimelate-D-alanyl-D-alanine ligase activity"/>
    <property type="evidence" value="ECO:0007669"/>
    <property type="project" value="RHEA"/>
</dbReference>
<comment type="function">
    <text evidence="10 11">Involved in cell wall formation. Catalyzes the final step in the synthesis of UDP-N-acetylmuramoyl-pentapeptide, the precursor of murein.</text>
</comment>
<keyword evidence="15" id="KW-1185">Reference proteome</keyword>
<evidence type="ECO:0000256" key="7">
    <source>
        <dbReference type="ARBA" id="ARBA00022984"/>
    </source>
</evidence>
<evidence type="ECO:0000256" key="1">
    <source>
        <dbReference type="ARBA" id="ARBA00022490"/>
    </source>
</evidence>
<dbReference type="EMBL" id="MSCH01000003">
    <property type="protein sequence ID" value="PQJ53466.1"/>
    <property type="molecule type" value="Genomic_DNA"/>
</dbReference>
<evidence type="ECO:0000313" key="14">
    <source>
        <dbReference type="EMBL" id="PQJ53466.1"/>
    </source>
</evidence>
<comment type="pathway">
    <text evidence="10 11">Cell wall biogenesis; peptidoglycan biosynthesis.</text>
</comment>
<keyword evidence="8 10" id="KW-0131">Cell cycle</keyword>
<dbReference type="SUPFAM" id="SSF53623">
    <property type="entry name" value="MurD-like peptide ligases, catalytic domain"/>
    <property type="match status" value="1"/>
</dbReference>